<gene>
    <name evidence="3" type="ORF">GCM10007116_11650</name>
    <name evidence="2" type="ORF">HS1genome_1039</name>
</gene>
<dbReference type="KEGG" id="sacd:HS1genome_1039"/>
<dbReference type="GO" id="GO:0003677">
    <property type="term" value="F:DNA binding"/>
    <property type="evidence" value="ECO:0007669"/>
    <property type="project" value="UniProtKB-KW"/>
</dbReference>
<dbReference type="Pfam" id="PF01918">
    <property type="entry name" value="Alba"/>
    <property type="match status" value="1"/>
</dbReference>
<sequence>MMLSDGFIFHGFQGSNDGTLNETHRIIVSSTKSVEEHTLEAIVLFNQGADKVEIKGTGFEVNKAVDIYNSIVDRLGKGVELEGVETGSEVKDKRRLSFILIKLRRVY</sequence>
<dbReference type="Proteomes" id="UP000616143">
    <property type="component" value="Unassembled WGS sequence"/>
</dbReference>
<dbReference type="InterPro" id="IPR002775">
    <property type="entry name" value="DNA/RNA-bd_Alba-like"/>
</dbReference>
<reference evidence="3" key="1">
    <citation type="journal article" date="2014" name="Int. J. Syst. Evol. Microbiol.">
        <title>Complete genome sequence of Corynebacterium casei LMG S-19264T (=DSM 44701T), isolated from a smear-ripened cheese.</title>
        <authorList>
            <consortium name="US DOE Joint Genome Institute (JGI-PGF)"/>
            <person name="Walter F."/>
            <person name="Albersmeier A."/>
            <person name="Kalinowski J."/>
            <person name="Ruckert C."/>
        </authorList>
    </citation>
    <scope>NUCLEOTIDE SEQUENCE</scope>
    <source>
        <strain evidence="3">JCM 31740</strain>
    </source>
</reference>
<evidence type="ECO:0000313" key="2">
    <source>
        <dbReference type="EMBL" id="BBD72650.1"/>
    </source>
</evidence>
<dbReference type="Proteomes" id="UP000276741">
    <property type="component" value="Chromosome"/>
</dbReference>
<keyword evidence="4" id="KW-1185">Reference proteome</keyword>
<evidence type="ECO:0000313" key="4">
    <source>
        <dbReference type="Proteomes" id="UP000276741"/>
    </source>
</evidence>
<accession>A0A348B398</accession>
<dbReference type="Gene3D" id="3.30.110.20">
    <property type="entry name" value="Alba-like domain"/>
    <property type="match status" value="1"/>
</dbReference>
<protein>
    <submittedName>
        <fullName evidence="2">DNA-binding protein</fullName>
    </submittedName>
</protein>
<keyword evidence="2" id="KW-0238">DNA-binding</keyword>
<reference evidence="2" key="3">
    <citation type="journal article" date="2019" name="BMC Res. Notes">
        <title>Complete genome sequence of the Sulfodiicoccus acidiphilus strain HS-1T, the first crenarchaeon that lacks polB3, isolated from an acidic hot spring in Ohwaku-dani, Hakone, Japan.</title>
        <authorList>
            <person name="Sakai H.D."/>
            <person name="Kurosawa N."/>
        </authorList>
    </citation>
    <scope>NUCLEOTIDE SEQUENCE</scope>
    <source>
        <strain evidence="2">HS-1</strain>
    </source>
</reference>
<evidence type="ECO:0000313" key="3">
    <source>
        <dbReference type="EMBL" id="GGT95704.1"/>
    </source>
</evidence>
<proteinExistence type="predicted"/>
<feature type="domain" description="DNA/RNA-binding protein Alba-like" evidence="1">
    <location>
        <begin position="26"/>
        <end position="83"/>
    </location>
</feature>
<dbReference type="EMBL" id="BMQS01000009">
    <property type="protein sequence ID" value="GGT95704.1"/>
    <property type="molecule type" value="Genomic_DNA"/>
</dbReference>
<reference evidence="3" key="4">
    <citation type="submission" date="2020-09" db="EMBL/GenBank/DDBJ databases">
        <authorList>
            <person name="Sun Q."/>
            <person name="Ohkuma M."/>
        </authorList>
    </citation>
    <scope>NUCLEOTIDE SEQUENCE</scope>
    <source>
        <strain evidence="3">JCM 31740</strain>
    </source>
</reference>
<reference evidence="4" key="2">
    <citation type="submission" date="2018-04" db="EMBL/GenBank/DDBJ databases">
        <title>Complete genome sequence of Sulfodiicoccus acidiphilus strain HS-1.</title>
        <authorList>
            <person name="Sakai H.D."/>
            <person name="Kurosawa N."/>
        </authorList>
    </citation>
    <scope>NUCLEOTIDE SEQUENCE [LARGE SCALE GENOMIC DNA]</scope>
    <source>
        <strain evidence="4">HS-1</strain>
    </source>
</reference>
<dbReference type="EMBL" id="AP018553">
    <property type="protein sequence ID" value="BBD72650.1"/>
    <property type="molecule type" value="Genomic_DNA"/>
</dbReference>
<dbReference type="InterPro" id="IPR036882">
    <property type="entry name" value="Alba-like_dom_sf"/>
</dbReference>
<organism evidence="2 4">
    <name type="scientific">Sulfodiicoccus acidiphilus</name>
    <dbReference type="NCBI Taxonomy" id="1670455"/>
    <lineage>
        <taxon>Archaea</taxon>
        <taxon>Thermoproteota</taxon>
        <taxon>Thermoprotei</taxon>
        <taxon>Sulfolobales</taxon>
        <taxon>Sulfolobaceae</taxon>
        <taxon>Sulfodiicoccus</taxon>
    </lineage>
</organism>
<evidence type="ECO:0000259" key="1">
    <source>
        <dbReference type="Pfam" id="PF01918"/>
    </source>
</evidence>
<name>A0A348B398_9CREN</name>
<dbReference type="AlphaFoldDB" id="A0A348B398"/>
<dbReference type="SUPFAM" id="SSF82704">
    <property type="entry name" value="AlbA-like"/>
    <property type="match status" value="1"/>
</dbReference>